<keyword evidence="2" id="KW-1185">Reference proteome</keyword>
<organism evidence="1 2">
    <name type="scientific">Ancylostoma ceylanicum</name>
    <dbReference type="NCBI Taxonomy" id="53326"/>
    <lineage>
        <taxon>Eukaryota</taxon>
        <taxon>Metazoa</taxon>
        <taxon>Ecdysozoa</taxon>
        <taxon>Nematoda</taxon>
        <taxon>Chromadorea</taxon>
        <taxon>Rhabditida</taxon>
        <taxon>Rhabditina</taxon>
        <taxon>Rhabditomorpha</taxon>
        <taxon>Strongyloidea</taxon>
        <taxon>Ancylostomatidae</taxon>
        <taxon>Ancylostomatinae</taxon>
        <taxon>Ancylostoma</taxon>
    </lineage>
</organism>
<proteinExistence type="predicted"/>
<name>A0A016UE24_9BILA</name>
<evidence type="ECO:0000313" key="1">
    <source>
        <dbReference type="EMBL" id="EYC13176.1"/>
    </source>
</evidence>
<dbReference type="Proteomes" id="UP000024635">
    <property type="component" value="Unassembled WGS sequence"/>
</dbReference>
<protein>
    <submittedName>
        <fullName evidence="1">Uncharacterized protein</fullName>
    </submittedName>
</protein>
<accession>A0A016UE24</accession>
<dbReference type="EMBL" id="JARK01001380">
    <property type="protein sequence ID" value="EYC13176.1"/>
    <property type="molecule type" value="Genomic_DNA"/>
</dbReference>
<dbReference type="AlphaFoldDB" id="A0A016UE24"/>
<reference evidence="2" key="1">
    <citation type="journal article" date="2015" name="Nat. Genet.">
        <title>The genome and transcriptome of the zoonotic hookworm Ancylostoma ceylanicum identify infection-specific gene families.</title>
        <authorList>
            <person name="Schwarz E.M."/>
            <person name="Hu Y."/>
            <person name="Antoshechkin I."/>
            <person name="Miller M.M."/>
            <person name="Sternberg P.W."/>
            <person name="Aroian R.V."/>
        </authorList>
    </citation>
    <scope>NUCLEOTIDE SEQUENCE</scope>
    <source>
        <strain evidence="2">HY135</strain>
    </source>
</reference>
<evidence type="ECO:0000313" key="2">
    <source>
        <dbReference type="Proteomes" id="UP000024635"/>
    </source>
</evidence>
<comment type="caution">
    <text evidence="1">The sequence shown here is derived from an EMBL/GenBank/DDBJ whole genome shotgun (WGS) entry which is preliminary data.</text>
</comment>
<gene>
    <name evidence="1" type="primary">Acey_s0044.g1013</name>
    <name evidence="1" type="ORF">Y032_0044g1013</name>
</gene>
<sequence length="83" mass="9594">MKGLRSQLYRSDQHSLEILLMRHVQDLPRDGHHAVHCVPSQITVGAPRVLPPHGRPWLLSVRENRRQHSDVRILSGRFRSASF</sequence>